<dbReference type="InterPro" id="IPR001763">
    <property type="entry name" value="Rhodanese-like_dom"/>
</dbReference>
<dbReference type="PANTHER" id="PTHR33908:SF11">
    <property type="entry name" value="MEMBRANE PROTEIN"/>
    <property type="match status" value="1"/>
</dbReference>
<comment type="subcellular location">
    <subcellularLocation>
        <location evidence="1">Cell membrane</location>
        <topology evidence="1">Multi-pass membrane protein</topology>
    </subcellularLocation>
</comment>
<reference evidence="10 11" key="1">
    <citation type="submission" date="2020-08" db="EMBL/GenBank/DDBJ databases">
        <title>Genomic Encyclopedia of Type Strains, Phase IV (KMG-IV): sequencing the most valuable type-strain genomes for metagenomic binning, comparative biology and taxonomic classification.</title>
        <authorList>
            <person name="Goeker M."/>
        </authorList>
    </citation>
    <scope>NUCLEOTIDE SEQUENCE [LARGE SCALE GENOMIC DNA]</scope>
    <source>
        <strain evidence="10 11">DSM 29007</strain>
    </source>
</reference>
<protein>
    <recommendedName>
        <fullName evidence="9">Rhodanese domain-containing protein</fullName>
    </recommendedName>
</protein>
<dbReference type="InterPro" id="IPR050297">
    <property type="entry name" value="LipidA_mod_glycosyltrf_83"/>
</dbReference>
<dbReference type="GO" id="GO:0009103">
    <property type="term" value="P:lipopolysaccharide biosynthetic process"/>
    <property type="evidence" value="ECO:0007669"/>
    <property type="project" value="UniProtKB-ARBA"/>
</dbReference>
<evidence type="ECO:0000256" key="3">
    <source>
        <dbReference type="ARBA" id="ARBA00022676"/>
    </source>
</evidence>
<dbReference type="AlphaFoldDB" id="A0A841H667"/>
<evidence type="ECO:0000256" key="5">
    <source>
        <dbReference type="ARBA" id="ARBA00022692"/>
    </source>
</evidence>
<comment type="caution">
    <text evidence="10">The sequence shown here is derived from an EMBL/GenBank/DDBJ whole genome shotgun (WGS) entry which is preliminary data.</text>
</comment>
<evidence type="ECO:0000256" key="7">
    <source>
        <dbReference type="ARBA" id="ARBA00023136"/>
    </source>
</evidence>
<feature type="transmembrane region" description="Helical" evidence="8">
    <location>
        <begin position="370"/>
        <end position="388"/>
    </location>
</feature>
<dbReference type="Proteomes" id="UP000582837">
    <property type="component" value="Unassembled WGS sequence"/>
</dbReference>
<feature type="transmembrane region" description="Helical" evidence="8">
    <location>
        <begin position="114"/>
        <end position="131"/>
    </location>
</feature>
<dbReference type="EMBL" id="JACHIA010000024">
    <property type="protein sequence ID" value="MBB6073434.1"/>
    <property type="molecule type" value="Genomic_DNA"/>
</dbReference>
<keyword evidence="2" id="KW-1003">Cell membrane</keyword>
<gene>
    <name evidence="10" type="ORF">HNQ61_005101</name>
</gene>
<feature type="domain" description="Rhodanese" evidence="9">
    <location>
        <begin position="186"/>
        <end position="219"/>
    </location>
</feature>
<dbReference type="PROSITE" id="PS50206">
    <property type="entry name" value="RHODANESE_3"/>
    <property type="match status" value="1"/>
</dbReference>
<keyword evidence="11" id="KW-1185">Reference proteome</keyword>
<accession>A0A841H667</accession>
<keyword evidence="5 8" id="KW-0812">Transmembrane</keyword>
<keyword evidence="7 8" id="KW-0472">Membrane</keyword>
<feature type="transmembrane region" description="Helical" evidence="8">
    <location>
        <begin position="6"/>
        <end position="24"/>
    </location>
</feature>
<feature type="transmembrane region" description="Helical" evidence="8">
    <location>
        <begin position="214"/>
        <end position="233"/>
    </location>
</feature>
<evidence type="ECO:0000256" key="2">
    <source>
        <dbReference type="ARBA" id="ARBA00022475"/>
    </source>
</evidence>
<proteinExistence type="predicted"/>
<feature type="transmembrane region" description="Helical" evidence="8">
    <location>
        <begin position="288"/>
        <end position="311"/>
    </location>
</feature>
<keyword evidence="3" id="KW-0328">Glycosyltransferase</keyword>
<evidence type="ECO:0000256" key="8">
    <source>
        <dbReference type="SAM" id="Phobius"/>
    </source>
</evidence>
<dbReference type="PANTHER" id="PTHR33908">
    <property type="entry name" value="MANNOSYLTRANSFERASE YKCB-RELATED"/>
    <property type="match status" value="1"/>
</dbReference>
<evidence type="ECO:0000256" key="1">
    <source>
        <dbReference type="ARBA" id="ARBA00004651"/>
    </source>
</evidence>
<evidence type="ECO:0000256" key="6">
    <source>
        <dbReference type="ARBA" id="ARBA00022989"/>
    </source>
</evidence>
<keyword evidence="6 8" id="KW-1133">Transmembrane helix</keyword>
<evidence type="ECO:0000313" key="11">
    <source>
        <dbReference type="Proteomes" id="UP000582837"/>
    </source>
</evidence>
<evidence type="ECO:0000313" key="10">
    <source>
        <dbReference type="EMBL" id="MBB6073434.1"/>
    </source>
</evidence>
<dbReference type="GO" id="GO:0005886">
    <property type="term" value="C:plasma membrane"/>
    <property type="evidence" value="ECO:0007669"/>
    <property type="project" value="UniProtKB-SubCell"/>
</dbReference>
<feature type="transmembrane region" description="Helical" evidence="8">
    <location>
        <begin position="87"/>
        <end position="108"/>
    </location>
</feature>
<evidence type="ECO:0000256" key="4">
    <source>
        <dbReference type="ARBA" id="ARBA00022679"/>
    </source>
</evidence>
<name>A0A841H667_9BACT</name>
<sequence>MRDAVAAHPGAVALGFALLHLAIVHQALIPTLHFGGDNAAYLALAESLRGGGYRELWDPAARSHTQYPPGFPLILAGAMTLGVKPWVGFKVLVGFFAAAAVGLSYLWARRVAGTGTAFGVAAILTVGPGVVDQGRWEFSDPPFWAMTMLALWAFSRLAPATNDHPEDATPAIRRAWIAPVALAAGATLAAYVTRSAGLPLVVAAGGWLAWRRRWPALALFAAIIAPFGVWWWARGKAYGAPGYTSFLWYVDPYRPVLGRVDAAGFIHRVASNIGVYTSQHLPSLLTGWITGTQALLLGTAVVLLALAGWIMRMRRPDVAEVWLALYMGLVLVWPREWAGERFLLPALPMLLVCAAEPVRRAAARVRMPALAGGMGALVMILAMPTLRLELLDARMCRAEYGPENPYPCLKPASSDYLGLAAYLRGRLPQGSAVMVRKPTLFWAESGYAARVYPFSADPDTLLAAAREAGANYVLLDYTDAISTLYVAPVLMQRPQAFCVMRALGPGRATLLAIRPGAEQMPNLRGRPGAETADVPFSSCTREFWEQRHPAPPPG</sequence>
<evidence type="ECO:0000259" key="9">
    <source>
        <dbReference type="PROSITE" id="PS50206"/>
    </source>
</evidence>
<keyword evidence="4" id="KW-0808">Transferase</keyword>
<dbReference type="GO" id="GO:0016763">
    <property type="term" value="F:pentosyltransferase activity"/>
    <property type="evidence" value="ECO:0007669"/>
    <property type="project" value="TreeGrafter"/>
</dbReference>
<organism evidence="10 11">
    <name type="scientific">Longimicrobium terrae</name>
    <dbReference type="NCBI Taxonomy" id="1639882"/>
    <lineage>
        <taxon>Bacteria</taxon>
        <taxon>Pseudomonadati</taxon>
        <taxon>Gemmatimonadota</taxon>
        <taxon>Longimicrobiia</taxon>
        <taxon>Longimicrobiales</taxon>
        <taxon>Longimicrobiaceae</taxon>
        <taxon>Longimicrobium</taxon>
    </lineage>
</organism>
<dbReference type="RefSeq" id="WP_170039108.1">
    <property type="nucleotide sequence ID" value="NZ_JABDTL010000002.1"/>
</dbReference>